<evidence type="ECO:0000256" key="5">
    <source>
        <dbReference type="SAM" id="Phobius"/>
    </source>
</evidence>
<dbReference type="InterPro" id="IPR050515">
    <property type="entry name" value="Beta-lactam/transpept"/>
</dbReference>
<dbReference type="Proteomes" id="UP000095651">
    <property type="component" value="Unassembled WGS sequence"/>
</dbReference>
<feature type="region of interest" description="Disordered" evidence="4">
    <location>
        <begin position="653"/>
        <end position="752"/>
    </location>
</feature>
<evidence type="ECO:0000313" key="9">
    <source>
        <dbReference type="Proteomes" id="UP000095651"/>
    </source>
</evidence>
<sequence length="752" mass="83730">MKTSRNTNRQKNRKTKIFPRYMQEKLAITVLVVTLALFALVMVLYDLMTNKKDDFNQIVLSQQEYDSRTIPFRRGDILDRNGTYLATSEKVYNLILDPKQIMSDSNAYLEASVNALVDCFGYDRTEMMNLINEKKDKYYIRYAKQLTYDQKENFEKYKEEKREEFKKAGEGKGIRGIWFEDEYKRIYPYNSVGCNVIGFARDDGMDGSGGIEQYYNSTLMGTNGREYGYLNDDSNLERVIKPASNGNTVVSTIDTNVQKIVEKYITEWEQEVGSKRVGVIVMDPNNGEVLAMANDKTFDLNNPRQLRPEYTDDVVKQLGIQEAIDDYHRKNKDAEPLTEANVYAHYSNDEIMSFGKQVAWNQTWRNFCISDGFEPGSTAKIFTVAAGLEEGSITGNETYTCNGKLEIGGWPISCVNRYGHGDLTVEQGLMKSCNVVMMHIAQKVGKQKFYKYQQQFGFGSKTGIDLPGEADNKTLMYNAETADPASLATNAFGQNFNCSMIQMAAAYCSVINGGSYYEPHVVKQILNEQGSIVKKMDPVLVRETVSESTTKFINEALYKTVNAQGGTGSAAKVEGYKIAGKTGTAEKVGRDKKNYVVSFCGYAPADNPQVLVYVVVDEPHVEEQAHSTYASKIFQKIMTEILPYLNIFPDTDITPSLPEGGQAELPSEEGISSSTEGSTEEGTEESTEVGTLENGETIPPEALDPSEEAVIGPSEEEGYGLPGALPGQTNPARIPTTASSSTEASETETKEE</sequence>
<organism evidence="8 9">
    <name type="scientific">Hungatella hathewayi</name>
    <dbReference type="NCBI Taxonomy" id="154046"/>
    <lineage>
        <taxon>Bacteria</taxon>
        <taxon>Bacillati</taxon>
        <taxon>Bacillota</taxon>
        <taxon>Clostridia</taxon>
        <taxon>Lachnospirales</taxon>
        <taxon>Lachnospiraceae</taxon>
        <taxon>Hungatella</taxon>
    </lineage>
</organism>
<dbReference type="EC" id="2.4.1.129" evidence="8"/>
<feature type="domain" description="Penicillin-binding protein dimerisation" evidence="7">
    <location>
        <begin position="70"/>
        <end position="235"/>
    </location>
</feature>
<keyword evidence="5" id="KW-0812">Transmembrane</keyword>
<evidence type="ECO:0000259" key="7">
    <source>
        <dbReference type="Pfam" id="PF03717"/>
    </source>
</evidence>
<feature type="compositionally biased region" description="Acidic residues" evidence="4">
    <location>
        <begin position="678"/>
        <end position="687"/>
    </location>
</feature>
<dbReference type="Gene3D" id="3.40.710.10">
    <property type="entry name" value="DD-peptidase/beta-lactamase superfamily"/>
    <property type="match status" value="1"/>
</dbReference>
<reference evidence="8 9" key="1">
    <citation type="submission" date="2015-09" db="EMBL/GenBank/DDBJ databases">
        <authorList>
            <consortium name="Pathogen Informatics"/>
        </authorList>
    </citation>
    <scope>NUCLEOTIDE SEQUENCE [LARGE SCALE GENOMIC DNA]</scope>
    <source>
        <strain evidence="8 9">2789STDY5608850</strain>
    </source>
</reference>
<feature type="transmembrane region" description="Helical" evidence="5">
    <location>
        <begin position="26"/>
        <end position="45"/>
    </location>
</feature>
<feature type="compositionally biased region" description="Low complexity" evidence="4">
    <location>
        <begin position="668"/>
        <end position="677"/>
    </location>
</feature>
<dbReference type="GO" id="GO:0008658">
    <property type="term" value="F:penicillin binding"/>
    <property type="evidence" value="ECO:0007669"/>
    <property type="project" value="InterPro"/>
</dbReference>
<keyword evidence="3 5" id="KW-0472">Membrane</keyword>
<dbReference type="PANTHER" id="PTHR30627">
    <property type="entry name" value="PEPTIDOGLYCAN D,D-TRANSPEPTIDASE"/>
    <property type="match status" value="1"/>
</dbReference>
<dbReference type="RefSeq" id="WP_055656965.1">
    <property type="nucleotide sequence ID" value="NZ_CABIXC010000009.1"/>
</dbReference>
<proteinExistence type="inferred from homology"/>
<dbReference type="SUPFAM" id="SSF56519">
    <property type="entry name" value="Penicillin binding protein dimerisation domain"/>
    <property type="match status" value="1"/>
</dbReference>
<dbReference type="Gene3D" id="3.90.1310.10">
    <property type="entry name" value="Penicillin-binding protein 2a (Domain 2)"/>
    <property type="match status" value="1"/>
</dbReference>
<evidence type="ECO:0000256" key="1">
    <source>
        <dbReference type="ARBA" id="ARBA00004370"/>
    </source>
</evidence>
<evidence type="ECO:0000259" key="6">
    <source>
        <dbReference type="Pfam" id="PF00905"/>
    </source>
</evidence>
<evidence type="ECO:0000313" key="8">
    <source>
        <dbReference type="EMBL" id="CUO62810.1"/>
    </source>
</evidence>
<evidence type="ECO:0000256" key="2">
    <source>
        <dbReference type="ARBA" id="ARBA00007171"/>
    </source>
</evidence>
<keyword evidence="8" id="KW-0808">Transferase</keyword>
<accession>A0A174GPF7</accession>
<protein>
    <submittedName>
        <fullName evidence="8">Peptidoglycan glycosyltransferase</fullName>
        <ecNumber evidence="8">2.4.1.129</ecNumber>
    </submittedName>
</protein>
<dbReference type="GO" id="GO:0016757">
    <property type="term" value="F:glycosyltransferase activity"/>
    <property type="evidence" value="ECO:0007669"/>
    <property type="project" value="UniProtKB-KW"/>
</dbReference>
<dbReference type="Pfam" id="PF03717">
    <property type="entry name" value="PBP_dimer"/>
    <property type="match status" value="1"/>
</dbReference>
<dbReference type="AlphaFoldDB" id="A0A174GPF7"/>
<dbReference type="InterPro" id="IPR005311">
    <property type="entry name" value="PBP_dimer"/>
</dbReference>
<dbReference type="InterPro" id="IPR036138">
    <property type="entry name" value="PBP_dimer_sf"/>
</dbReference>
<keyword evidence="8" id="KW-0328">Glycosyltransferase</keyword>
<dbReference type="GO" id="GO:0071555">
    <property type="term" value="P:cell wall organization"/>
    <property type="evidence" value="ECO:0007669"/>
    <property type="project" value="TreeGrafter"/>
</dbReference>
<gene>
    <name evidence="8" type="primary">penA_1</name>
    <name evidence="8" type="ORF">ERS852407_03403</name>
</gene>
<comment type="subcellular location">
    <subcellularLocation>
        <location evidence="1">Membrane</location>
    </subcellularLocation>
</comment>
<feature type="domain" description="Penicillin-binding protein transpeptidase" evidence="6">
    <location>
        <begin position="278"/>
        <end position="638"/>
    </location>
</feature>
<comment type="similarity">
    <text evidence="2">Belongs to the transpeptidase family.</text>
</comment>
<dbReference type="GO" id="GO:0005886">
    <property type="term" value="C:plasma membrane"/>
    <property type="evidence" value="ECO:0007669"/>
    <property type="project" value="TreeGrafter"/>
</dbReference>
<dbReference type="Pfam" id="PF00905">
    <property type="entry name" value="Transpeptidase"/>
    <property type="match status" value="1"/>
</dbReference>
<dbReference type="InterPro" id="IPR001460">
    <property type="entry name" value="PCN-bd_Tpept"/>
</dbReference>
<dbReference type="InterPro" id="IPR012338">
    <property type="entry name" value="Beta-lactam/transpept-like"/>
</dbReference>
<keyword evidence="5" id="KW-1133">Transmembrane helix</keyword>
<dbReference type="EMBL" id="CYZE01000009">
    <property type="protein sequence ID" value="CUO62810.1"/>
    <property type="molecule type" value="Genomic_DNA"/>
</dbReference>
<dbReference type="PANTHER" id="PTHR30627:SF1">
    <property type="entry name" value="PEPTIDOGLYCAN D,D-TRANSPEPTIDASE FTSI"/>
    <property type="match status" value="1"/>
</dbReference>
<evidence type="ECO:0000256" key="4">
    <source>
        <dbReference type="SAM" id="MobiDB-lite"/>
    </source>
</evidence>
<dbReference type="SUPFAM" id="SSF56601">
    <property type="entry name" value="beta-lactamase/transpeptidase-like"/>
    <property type="match status" value="1"/>
</dbReference>
<name>A0A174GPF7_9FIRM</name>
<evidence type="ECO:0000256" key="3">
    <source>
        <dbReference type="ARBA" id="ARBA00023136"/>
    </source>
</evidence>